<evidence type="ECO:0000259" key="6">
    <source>
        <dbReference type="Pfam" id="PF26168"/>
    </source>
</evidence>
<dbReference type="InterPro" id="IPR002213">
    <property type="entry name" value="UDP_glucos_trans"/>
</dbReference>
<dbReference type="SUPFAM" id="SSF53756">
    <property type="entry name" value="UDP-Glycosyltransferase/glycogen phosphorylase"/>
    <property type="match status" value="1"/>
</dbReference>
<evidence type="ECO:0000313" key="7">
    <source>
        <dbReference type="EMBL" id="KAK7284981.1"/>
    </source>
</evidence>
<dbReference type="Pfam" id="PF00201">
    <property type="entry name" value="UDPGT"/>
    <property type="match status" value="1"/>
</dbReference>
<dbReference type="EC" id="2.4.1.-" evidence="5"/>
<evidence type="ECO:0000256" key="5">
    <source>
        <dbReference type="RuleBase" id="RU362057"/>
    </source>
</evidence>
<dbReference type="PANTHER" id="PTHR48047:SF166">
    <property type="entry name" value="GLYCOSYLTRANSFERASE"/>
    <property type="match status" value="1"/>
</dbReference>
<evidence type="ECO:0000256" key="4">
    <source>
        <dbReference type="RuleBase" id="RU003718"/>
    </source>
</evidence>
<dbReference type="Proteomes" id="UP001359559">
    <property type="component" value="Unassembled WGS sequence"/>
</dbReference>
<evidence type="ECO:0000313" key="8">
    <source>
        <dbReference type="Proteomes" id="UP001359559"/>
    </source>
</evidence>
<dbReference type="InterPro" id="IPR058980">
    <property type="entry name" value="Glyco_transf_N"/>
</dbReference>
<comment type="similarity">
    <text evidence="1 4">Belongs to the UDP-glycosyltransferase family.</text>
</comment>
<accession>A0AAN9IRU8</accession>
<sequence>MVFQTNNLHFILFPLMAQGHIIPMMDIARLLAQRGVIVTIFTTPKNASRFTSVLSRAVSSGLQIRLVQLQFPSKEAGLPEGCENFDMVTSDDMVYKIFHAITMLQKPAEELFETLTPKPSCIVSDFCIPWTSQVAKKYHIPRISFHGFSCFCLHCLHMIYTSKVCEGITSDSEYFTVPGIPDHIQVTKGQIPGAMTDDKMKDFGEQMHAAEMESNGVIINTFEELEKAYVRDYKKVRNDKVWCIGPVSFCNKDGLDKAQRGNKASINEHHCLTWLDLHQPKSVIYVCFGSLCNLTPPNLVELAVALEDTNIPFIWVIREAKKFEELEKWISEEGFEERTKGRGLIIRGWAPQMVILSHPSIGGFLTHCGWNSTLEGISAGVPMVTWPLFADQFLNEKLVTQVLKIGVSVGVEVPMKWGEEEKIGLVLKKEDVKRVICMVMDSEGEESKQRRERASELSDMAKRAVENGGSSHHNMTLLIQDIMQQSSDKEDMKLHPEDMQITCSS</sequence>
<feature type="domain" description="Glycosyltransferase N-terminal" evidence="6">
    <location>
        <begin position="10"/>
        <end position="247"/>
    </location>
</feature>
<name>A0AAN9IRU8_CLITE</name>
<comment type="caution">
    <text evidence="7">The sequence shown here is derived from an EMBL/GenBank/DDBJ whole genome shotgun (WGS) entry which is preliminary data.</text>
</comment>
<dbReference type="GO" id="GO:0035251">
    <property type="term" value="F:UDP-glucosyltransferase activity"/>
    <property type="evidence" value="ECO:0007669"/>
    <property type="project" value="TreeGrafter"/>
</dbReference>
<protein>
    <recommendedName>
        <fullName evidence="5">Glycosyltransferase</fullName>
        <ecNumber evidence="5">2.4.1.-</ecNumber>
    </recommendedName>
</protein>
<dbReference type="PROSITE" id="PS00375">
    <property type="entry name" value="UDPGT"/>
    <property type="match status" value="1"/>
</dbReference>
<keyword evidence="8" id="KW-1185">Reference proteome</keyword>
<gene>
    <name evidence="7" type="ORF">RJT34_19736</name>
</gene>
<keyword evidence="3 4" id="KW-0808">Transferase</keyword>
<dbReference type="FunFam" id="3.40.50.2000:FF:000071">
    <property type="entry name" value="Glycosyltransferase"/>
    <property type="match status" value="1"/>
</dbReference>
<proteinExistence type="inferred from homology"/>
<organism evidence="7 8">
    <name type="scientific">Clitoria ternatea</name>
    <name type="common">Butterfly pea</name>
    <dbReference type="NCBI Taxonomy" id="43366"/>
    <lineage>
        <taxon>Eukaryota</taxon>
        <taxon>Viridiplantae</taxon>
        <taxon>Streptophyta</taxon>
        <taxon>Embryophyta</taxon>
        <taxon>Tracheophyta</taxon>
        <taxon>Spermatophyta</taxon>
        <taxon>Magnoliopsida</taxon>
        <taxon>eudicotyledons</taxon>
        <taxon>Gunneridae</taxon>
        <taxon>Pentapetalae</taxon>
        <taxon>rosids</taxon>
        <taxon>fabids</taxon>
        <taxon>Fabales</taxon>
        <taxon>Fabaceae</taxon>
        <taxon>Papilionoideae</taxon>
        <taxon>50 kb inversion clade</taxon>
        <taxon>NPAAA clade</taxon>
        <taxon>indigoferoid/millettioid clade</taxon>
        <taxon>Phaseoleae</taxon>
        <taxon>Clitoria</taxon>
    </lineage>
</organism>
<reference evidence="7 8" key="1">
    <citation type="submission" date="2024-01" db="EMBL/GenBank/DDBJ databases">
        <title>The genomes of 5 underutilized Papilionoideae crops provide insights into root nodulation and disease resistance.</title>
        <authorList>
            <person name="Yuan L."/>
        </authorList>
    </citation>
    <scope>NUCLEOTIDE SEQUENCE [LARGE SCALE GENOMIC DNA]</scope>
    <source>
        <strain evidence="7">LY-2023</strain>
        <tissue evidence="7">Leaf</tissue>
    </source>
</reference>
<dbReference type="AlphaFoldDB" id="A0AAN9IRU8"/>
<dbReference type="InterPro" id="IPR035595">
    <property type="entry name" value="UDP_glycos_trans_CS"/>
</dbReference>
<dbReference type="EMBL" id="JAYKXN010000005">
    <property type="protein sequence ID" value="KAK7284981.1"/>
    <property type="molecule type" value="Genomic_DNA"/>
</dbReference>
<evidence type="ECO:0000256" key="1">
    <source>
        <dbReference type="ARBA" id="ARBA00009995"/>
    </source>
</evidence>
<evidence type="ECO:0000256" key="2">
    <source>
        <dbReference type="ARBA" id="ARBA00022676"/>
    </source>
</evidence>
<dbReference type="CDD" id="cd03784">
    <property type="entry name" value="GT1_Gtf-like"/>
    <property type="match status" value="1"/>
</dbReference>
<keyword evidence="2 4" id="KW-0328">Glycosyltransferase</keyword>
<evidence type="ECO:0000256" key="3">
    <source>
        <dbReference type="ARBA" id="ARBA00022679"/>
    </source>
</evidence>
<dbReference type="PANTHER" id="PTHR48047">
    <property type="entry name" value="GLYCOSYLTRANSFERASE"/>
    <property type="match status" value="1"/>
</dbReference>
<dbReference type="Gene3D" id="3.40.50.2000">
    <property type="entry name" value="Glycogen Phosphorylase B"/>
    <property type="match status" value="2"/>
</dbReference>
<dbReference type="FunFam" id="3.40.50.2000:FF:000047">
    <property type="entry name" value="Glycosyltransferase"/>
    <property type="match status" value="1"/>
</dbReference>
<dbReference type="Pfam" id="PF26168">
    <property type="entry name" value="Glyco_transf_N"/>
    <property type="match status" value="1"/>
</dbReference>